<dbReference type="AlphaFoldDB" id="A0A250K442"/>
<protein>
    <submittedName>
        <fullName evidence="2">Uncharacterized protein</fullName>
    </submittedName>
</protein>
<feature type="compositionally biased region" description="Basic and acidic residues" evidence="1">
    <location>
        <begin position="181"/>
        <end position="200"/>
    </location>
</feature>
<reference evidence="2 3" key="1">
    <citation type="submission" date="2017-06" db="EMBL/GenBank/DDBJ databases">
        <title>Sequencing and comparative analysis of myxobacterial genomes.</title>
        <authorList>
            <person name="Rupp O."/>
            <person name="Goesmann A."/>
            <person name="Sogaard-Andersen L."/>
        </authorList>
    </citation>
    <scope>NUCLEOTIDE SEQUENCE [LARGE SCALE GENOMIC DNA]</scope>
    <source>
        <strain evidence="2 3">DSM 14697</strain>
    </source>
</reference>
<dbReference type="OrthoDB" id="5383293at2"/>
<organism evidence="2 3">
    <name type="scientific">Corallococcus macrosporus DSM 14697</name>
    <dbReference type="NCBI Taxonomy" id="1189310"/>
    <lineage>
        <taxon>Bacteria</taxon>
        <taxon>Pseudomonadati</taxon>
        <taxon>Myxococcota</taxon>
        <taxon>Myxococcia</taxon>
        <taxon>Myxococcales</taxon>
        <taxon>Cystobacterineae</taxon>
        <taxon>Myxococcaceae</taxon>
        <taxon>Corallococcus</taxon>
    </lineage>
</organism>
<accession>A0A250K442</accession>
<gene>
    <name evidence="2" type="ORF">MYMAC_006404</name>
</gene>
<dbReference type="EMBL" id="CP022203">
    <property type="protein sequence ID" value="ATB50748.1"/>
    <property type="molecule type" value="Genomic_DNA"/>
</dbReference>
<feature type="region of interest" description="Disordered" evidence="1">
    <location>
        <begin position="171"/>
        <end position="200"/>
    </location>
</feature>
<dbReference type="KEGG" id="mmas:MYMAC_006404"/>
<keyword evidence="3" id="KW-1185">Reference proteome</keyword>
<evidence type="ECO:0000313" key="2">
    <source>
        <dbReference type="EMBL" id="ATB50748.1"/>
    </source>
</evidence>
<evidence type="ECO:0000313" key="3">
    <source>
        <dbReference type="Proteomes" id="UP000217343"/>
    </source>
</evidence>
<evidence type="ECO:0000256" key="1">
    <source>
        <dbReference type="SAM" id="MobiDB-lite"/>
    </source>
</evidence>
<dbReference type="RefSeq" id="WP_095960850.1">
    <property type="nucleotide sequence ID" value="NZ_CP022203.1"/>
</dbReference>
<dbReference type="Proteomes" id="UP000217343">
    <property type="component" value="Chromosome"/>
</dbReference>
<proteinExistence type="predicted"/>
<name>A0A250K442_9BACT</name>
<sequence length="200" mass="21818">MRARGEVAAVVLGVLLVGAGTSLLVPRWALGNGGASLEAARTRASPPKVAAEPRFHVEPAKADTGSLVQVARDQAEVPEWERFAARALVPLTPDELAVLREEPVDDLAALVARTERAFMDAAPGERAEKERRYLAALNLVAKLAPPPEPSAADLHARDVDARYQHALSVEREKWRSLPPEEQARQHDAFKESFFHAEATR</sequence>